<feature type="domain" description="F-box" evidence="1">
    <location>
        <begin position="4"/>
        <end position="43"/>
    </location>
</feature>
<evidence type="ECO:0000313" key="3">
    <source>
        <dbReference type="Proteomes" id="UP000605846"/>
    </source>
</evidence>
<reference evidence="2" key="1">
    <citation type="submission" date="2020-01" db="EMBL/GenBank/DDBJ databases">
        <title>Genome Sequencing of Three Apophysomyces-Like Fungal Strains Confirms a Novel Fungal Genus in the Mucoromycota with divergent Burkholderia-like Endosymbiotic Bacteria.</title>
        <authorList>
            <person name="Stajich J.E."/>
            <person name="Macias A.M."/>
            <person name="Carter-House D."/>
            <person name="Lovett B."/>
            <person name="Kasson L.R."/>
            <person name="Berry K."/>
            <person name="Grigoriev I."/>
            <person name="Chang Y."/>
            <person name="Spatafora J."/>
            <person name="Kasson M.T."/>
        </authorList>
    </citation>
    <scope>NUCLEOTIDE SEQUENCE</scope>
    <source>
        <strain evidence="2">NRRL A-21654</strain>
    </source>
</reference>
<evidence type="ECO:0000313" key="2">
    <source>
        <dbReference type="EMBL" id="KAF7723552.1"/>
    </source>
</evidence>
<dbReference type="SUPFAM" id="SSF81383">
    <property type="entry name" value="F-box domain"/>
    <property type="match status" value="1"/>
</dbReference>
<gene>
    <name evidence="2" type="ORF">EC973_001841</name>
</gene>
<evidence type="ECO:0000259" key="1">
    <source>
        <dbReference type="Pfam" id="PF12937"/>
    </source>
</evidence>
<dbReference type="AlphaFoldDB" id="A0A8H7EP11"/>
<comment type="caution">
    <text evidence="2">The sequence shown here is derived from an EMBL/GenBank/DDBJ whole genome shotgun (WGS) entry which is preliminary data.</text>
</comment>
<name>A0A8H7EP11_9FUNG</name>
<dbReference type="CDD" id="cd09917">
    <property type="entry name" value="F-box_SF"/>
    <property type="match status" value="1"/>
</dbReference>
<dbReference type="Proteomes" id="UP000605846">
    <property type="component" value="Unassembled WGS sequence"/>
</dbReference>
<organism evidence="2 3">
    <name type="scientific">Apophysomyces ossiformis</name>
    <dbReference type="NCBI Taxonomy" id="679940"/>
    <lineage>
        <taxon>Eukaryota</taxon>
        <taxon>Fungi</taxon>
        <taxon>Fungi incertae sedis</taxon>
        <taxon>Mucoromycota</taxon>
        <taxon>Mucoromycotina</taxon>
        <taxon>Mucoromycetes</taxon>
        <taxon>Mucorales</taxon>
        <taxon>Mucorineae</taxon>
        <taxon>Mucoraceae</taxon>
        <taxon>Apophysomyces</taxon>
    </lineage>
</organism>
<dbReference type="InterPro" id="IPR036047">
    <property type="entry name" value="F-box-like_dom_sf"/>
</dbReference>
<dbReference type="Pfam" id="PF12937">
    <property type="entry name" value="F-box-like"/>
    <property type="match status" value="1"/>
</dbReference>
<accession>A0A8H7EP11</accession>
<keyword evidence="3" id="KW-1185">Reference proteome</keyword>
<dbReference type="OrthoDB" id="2280111at2759"/>
<dbReference type="InterPro" id="IPR001810">
    <property type="entry name" value="F-box_dom"/>
</dbReference>
<proteinExistence type="predicted"/>
<sequence>MSFSYLPTELILMILNIFATHKEPWLLDLLSAAMVCRSWYAAAISLIKPDELFRLVNYAGAKRIYPHRRRLAGLLEESKRHDLVFHRLIHRLVIDLLSFEENNMVVAYAPSPVLRLVTSCPNIESLEIVYDAKFASMSGLIVDRLECLKNSVQYEKIRRLELVGQDPIHRCPCCAGRGWDHLLCDFLGRLAIETLTLRQVIPSQAVFKTLSQSASLHHLVLYRSILEMPRTVDRAAISSLTHIPQSFLRRIDTLEIYEDLEDCAIAWPAFRYFSELADAIGPLQTFLFECSGDLSKENPLEYVNGLLLLAERRSKSLRNMILHHVPGIDEDMISRLLEYVDHLEVDSVSYSAHVK</sequence>
<protein>
    <recommendedName>
        <fullName evidence="1">F-box domain-containing protein</fullName>
    </recommendedName>
</protein>
<dbReference type="EMBL" id="JABAYA010000147">
    <property type="protein sequence ID" value="KAF7723552.1"/>
    <property type="molecule type" value="Genomic_DNA"/>
</dbReference>